<accession>A0A364K7N1</accession>
<evidence type="ECO:0000259" key="5">
    <source>
        <dbReference type="SMART" id="SM00849"/>
    </source>
</evidence>
<dbReference type="PANTHER" id="PTHR46233:SF3">
    <property type="entry name" value="HYDROXYACYLGLUTATHIONE HYDROLASE GLOC"/>
    <property type="match status" value="1"/>
</dbReference>
<organism evidence="6 7">
    <name type="scientific">Thermoflavimicrobium daqui</name>
    <dbReference type="NCBI Taxonomy" id="2137476"/>
    <lineage>
        <taxon>Bacteria</taxon>
        <taxon>Bacillati</taxon>
        <taxon>Bacillota</taxon>
        <taxon>Bacilli</taxon>
        <taxon>Bacillales</taxon>
        <taxon>Thermoactinomycetaceae</taxon>
        <taxon>Thermoflavimicrobium</taxon>
    </lineage>
</organism>
<feature type="domain" description="Metallo-beta-lactamase" evidence="5">
    <location>
        <begin position="3"/>
        <end position="184"/>
    </location>
</feature>
<dbReference type="InterPro" id="IPR036866">
    <property type="entry name" value="RibonucZ/Hydroxyglut_hydro"/>
</dbReference>
<dbReference type="Pfam" id="PF00753">
    <property type="entry name" value="Lactamase_B"/>
    <property type="match status" value="1"/>
</dbReference>
<dbReference type="PANTHER" id="PTHR46233">
    <property type="entry name" value="HYDROXYACYLGLUTATHIONE HYDROLASE GLOC"/>
    <property type="match status" value="1"/>
</dbReference>
<dbReference type="SUPFAM" id="SSF56281">
    <property type="entry name" value="Metallo-hydrolase/oxidoreductase"/>
    <property type="match status" value="1"/>
</dbReference>
<sequence length="253" mass="29329">MTTEDLVLVVDPTWLPDEVLAIQREVEQIRQGREVYLLFTHHDFDHILGYGAFSDAKVIGNHLTATLSDEVKQTAIQQIHAFDQKYYLKRNYPVTFPRFDYKISRDGEVIQVGQTQLTFYLAPGHTLDGLFCIVEPLGIFIAGDYLSNIEFPYIYHSSEAYEQTLHKIKLVLNNHDIRLLIPGHGQVTSSQAEMIQRKDQGLEYIRNLRDAVAHHNLAWLEKYFAQYPFPLGMKPFHEENIKLVQKELQKEGE</sequence>
<dbReference type="GO" id="GO:0016787">
    <property type="term" value="F:hydrolase activity"/>
    <property type="evidence" value="ECO:0007669"/>
    <property type="project" value="UniProtKB-KW"/>
</dbReference>
<evidence type="ECO:0000313" key="6">
    <source>
        <dbReference type="EMBL" id="RAL26306.1"/>
    </source>
</evidence>
<reference evidence="6 7" key="1">
    <citation type="submission" date="2018-06" db="EMBL/GenBank/DDBJ databases">
        <title>Thermoflavimicrobium daqus sp. nov., a thermophilic microbe isolated from Moutai-flavour Daqu.</title>
        <authorList>
            <person name="Wang X."/>
            <person name="Zhou H."/>
        </authorList>
    </citation>
    <scope>NUCLEOTIDE SEQUENCE [LARGE SCALE GENOMIC DNA]</scope>
    <source>
        <strain evidence="6 7">FBKL4.011</strain>
    </source>
</reference>
<proteinExistence type="predicted"/>
<dbReference type="EMBL" id="QJKK01000002">
    <property type="protein sequence ID" value="RAL26306.1"/>
    <property type="molecule type" value="Genomic_DNA"/>
</dbReference>
<dbReference type="SMART" id="SM00849">
    <property type="entry name" value="Lactamase_B"/>
    <property type="match status" value="1"/>
</dbReference>
<name>A0A364K7N1_9BACL</name>
<protein>
    <submittedName>
        <fullName evidence="6">Hydrolase glyoxylase</fullName>
    </submittedName>
</protein>
<keyword evidence="4" id="KW-0862">Zinc</keyword>
<dbReference type="InterPro" id="IPR001279">
    <property type="entry name" value="Metallo-B-lactamas"/>
</dbReference>
<dbReference type="AlphaFoldDB" id="A0A364K7N1"/>
<evidence type="ECO:0000313" key="7">
    <source>
        <dbReference type="Proteomes" id="UP000251213"/>
    </source>
</evidence>
<keyword evidence="7" id="KW-1185">Reference proteome</keyword>
<dbReference type="Proteomes" id="UP000251213">
    <property type="component" value="Unassembled WGS sequence"/>
</dbReference>
<keyword evidence="3 6" id="KW-0378">Hydrolase</keyword>
<comment type="cofactor">
    <cofactor evidence="1">
        <name>Zn(2+)</name>
        <dbReference type="ChEBI" id="CHEBI:29105"/>
    </cofactor>
</comment>
<evidence type="ECO:0000256" key="2">
    <source>
        <dbReference type="ARBA" id="ARBA00022723"/>
    </source>
</evidence>
<evidence type="ECO:0000256" key="1">
    <source>
        <dbReference type="ARBA" id="ARBA00001947"/>
    </source>
</evidence>
<dbReference type="RefSeq" id="WP_113657991.1">
    <property type="nucleotide sequence ID" value="NZ_KZ845664.1"/>
</dbReference>
<dbReference type="GO" id="GO:0046872">
    <property type="term" value="F:metal ion binding"/>
    <property type="evidence" value="ECO:0007669"/>
    <property type="project" value="UniProtKB-KW"/>
</dbReference>
<evidence type="ECO:0000256" key="3">
    <source>
        <dbReference type="ARBA" id="ARBA00022801"/>
    </source>
</evidence>
<comment type="caution">
    <text evidence="6">The sequence shown here is derived from an EMBL/GenBank/DDBJ whole genome shotgun (WGS) entry which is preliminary data.</text>
</comment>
<gene>
    <name evidence="6" type="ORF">DL897_04740</name>
</gene>
<dbReference type="Gene3D" id="3.60.15.10">
    <property type="entry name" value="Ribonuclease Z/Hydroxyacylglutathione hydrolase-like"/>
    <property type="match status" value="1"/>
</dbReference>
<evidence type="ECO:0000256" key="4">
    <source>
        <dbReference type="ARBA" id="ARBA00022833"/>
    </source>
</evidence>
<reference evidence="6 7" key="2">
    <citation type="submission" date="2018-06" db="EMBL/GenBank/DDBJ databases">
        <authorList>
            <person name="Zhirakovskaya E."/>
        </authorList>
    </citation>
    <scope>NUCLEOTIDE SEQUENCE [LARGE SCALE GENOMIC DNA]</scope>
    <source>
        <strain evidence="6 7">FBKL4.011</strain>
    </source>
</reference>
<dbReference type="InterPro" id="IPR051453">
    <property type="entry name" value="MBL_Glyoxalase_II"/>
</dbReference>
<keyword evidence="2" id="KW-0479">Metal-binding</keyword>
<dbReference type="OrthoDB" id="1491389at2"/>